<dbReference type="EMBL" id="QGNA01000002">
    <property type="protein sequence ID" value="PWS37415.1"/>
    <property type="molecule type" value="Genomic_DNA"/>
</dbReference>
<evidence type="ECO:0000256" key="4">
    <source>
        <dbReference type="ARBA" id="ARBA00022729"/>
    </source>
</evidence>
<dbReference type="PANTHER" id="PTHR30290">
    <property type="entry name" value="PERIPLASMIC BINDING COMPONENT OF ABC TRANSPORTER"/>
    <property type="match status" value="1"/>
</dbReference>
<dbReference type="Gene3D" id="3.10.105.10">
    <property type="entry name" value="Dipeptide-binding Protein, Domain 3"/>
    <property type="match status" value="1"/>
</dbReference>
<keyword evidence="3" id="KW-0813">Transport</keyword>
<dbReference type="InterPro" id="IPR000914">
    <property type="entry name" value="SBP_5_dom"/>
</dbReference>
<dbReference type="GO" id="GO:1904680">
    <property type="term" value="F:peptide transmembrane transporter activity"/>
    <property type="evidence" value="ECO:0007669"/>
    <property type="project" value="TreeGrafter"/>
</dbReference>
<comment type="caution">
    <text evidence="7">The sequence shown here is derived from an EMBL/GenBank/DDBJ whole genome shotgun (WGS) entry which is preliminary data.</text>
</comment>
<sequence length="534" mass="59748">MQGPIIGRRGAIAAGLGAAGAFAAGSPARAFERDGNRKIFVFAGGQPVPVLDPHVRYDWSTRLIQQSVYDALAKYVNDPPQIVPWLAERWESNPAQTVWTFHLVRNAKFHNGDPVDAEAVRYSFERGLRLNKGVAWMLKDVLAPEAIKAVDAHTVQFTLTRAMPSFITYVPLWFIVNPKQVQANVANNDYGEGWLTRNEAGSGPFKVRRFEPQSVIQLDAVADYWKGWPQGDQRRLSGFIYRIVREPAARRAMLQRGEVDMITEVPADDFELLKNARGIKPEDHKGFTTFAITMNTTKGPTADLNVRKAIAHAMDYDALIQIHNGAATLLDSPFPDAIPGHVAVPGIPRRNLEKAREFLAKSAHPNGGFELEYVHVQGLEDPRRIGLALLNSLQPLNIKVNIVAQPWPTMVARGSKAETAPDMVSVYVTPVCTDPDVIAGKYHTRAHGQFWGMHHLTDAQIDGWVDAARVETDEAKRNALYADVQKRVVDLQPEIFGMLANRRWLMRDYLRGFQYCPLRLTGEFDLYPMWVDAA</sequence>
<reference evidence="8" key="1">
    <citation type="submission" date="2018-05" db="EMBL/GenBank/DDBJ databases">
        <authorList>
            <person name="Du Z."/>
            <person name="Wang X."/>
        </authorList>
    </citation>
    <scope>NUCLEOTIDE SEQUENCE [LARGE SCALE GENOMIC DNA]</scope>
    <source>
        <strain evidence="8">CQN31</strain>
    </source>
</reference>
<dbReference type="GO" id="GO:0015833">
    <property type="term" value="P:peptide transport"/>
    <property type="evidence" value="ECO:0007669"/>
    <property type="project" value="TreeGrafter"/>
</dbReference>
<evidence type="ECO:0000256" key="3">
    <source>
        <dbReference type="ARBA" id="ARBA00022448"/>
    </source>
</evidence>
<evidence type="ECO:0000256" key="5">
    <source>
        <dbReference type="SAM" id="SignalP"/>
    </source>
</evidence>
<evidence type="ECO:0000313" key="7">
    <source>
        <dbReference type="EMBL" id="PWS37415.1"/>
    </source>
</evidence>
<feature type="signal peptide" evidence="5">
    <location>
        <begin position="1"/>
        <end position="23"/>
    </location>
</feature>
<feature type="chain" id="PRO_5016431341" evidence="5">
    <location>
        <begin position="24"/>
        <end position="534"/>
    </location>
</feature>
<comment type="subcellular location">
    <subcellularLocation>
        <location evidence="1">Periplasm</location>
    </subcellularLocation>
</comment>
<comment type="similarity">
    <text evidence="2">Belongs to the bacterial solute-binding protein 5 family.</text>
</comment>
<dbReference type="OrthoDB" id="7318145at2"/>
<gene>
    <name evidence="7" type="ORF">DFH01_11290</name>
</gene>
<dbReference type="Gene3D" id="3.40.190.10">
    <property type="entry name" value="Periplasmic binding protein-like II"/>
    <property type="match status" value="1"/>
</dbReference>
<dbReference type="InterPro" id="IPR039424">
    <property type="entry name" value="SBP_5"/>
</dbReference>
<dbReference type="Proteomes" id="UP000245765">
    <property type="component" value="Unassembled WGS sequence"/>
</dbReference>
<feature type="domain" description="Solute-binding protein family 5" evidence="6">
    <location>
        <begin position="81"/>
        <end position="437"/>
    </location>
</feature>
<dbReference type="PANTHER" id="PTHR30290:SF9">
    <property type="entry name" value="OLIGOPEPTIDE-BINDING PROTEIN APPA"/>
    <property type="match status" value="1"/>
</dbReference>
<dbReference type="PROSITE" id="PS51318">
    <property type="entry name" value="TAT"/>
    <property type="match status" value="1"/>
</dbReference>
<organism evidence="7 8">
    <name type="scientific">Falsiroseomonas bella</name>
    <dbReference type="NCBI Taxonomy" id="2184016"/>
    <lineage>
        <taxon>Bacteria</taxon>
        <taxon>Pseudomonadati</taxon>
        <taxon>Pseudomonadota</taxon>
        <taxon>Alphaproteobacteria</taxon>
        <taxon>Acetobacterales</taxon>
        <taxon>Roseomonadaceae</taxon>
        <taxon>Falsiroseomonas</taxon>
    </lineage>
</organism>
<keyword evidence="4 5" id="KW-0732">Signal</keyword>
<dbReference type="GO" id="GO:0043190">
    <property type="term" value="C:ATP-binding cassette (ABC) transporter complex"/>
    <property type="evidence" value="ECO:0007669"/>
    <property type="project" value="InterPro"/>
</dbReference>
<protein>
    <submittedName>
        <fullName evidence="7">ABC transporter substrate-binding protein</fullName>
    </submittedName>
</protein>
<dbReference type="RefSeq" id="WP_109870523.1">
    <property type="nucleotide sequence ID" value="NZ_QGNA01000002.1"/>
</dbReference>
<keyword evidence="8" id="KW-1185">Reference proteome</keyword>
<evidence type="ECO:0000259" key="6">
    <source>
        <dbReference type="Pfam" id="PF00496"/>
    </source>
</evidence>
<dbReference type="GO" id="GO:0030288">
    <property type="term" value="C:outer membrane-bounded periplasmic space"/>
    <property type="evidence" value="ECO:0007669"/>
    <property type="project" value="UniProtKB-ARBA"/>
</dbReference>
<evidence type="ECO:0000313" key="8">
    <source>
        <dbReference type="Proteomes" id="UP000245765"/>
    </source>
</evidence>
<dbReference type="InterPro" id="IPR006311">
    <property type="entry name" value="TAT_signal"/>
</dbReference>
<dbReference type="Gene3D" id="3.90.76.10">
    <property type="entry name" value="Dipeptide-binding Protein, Domain 1"/>
    <property type="match status" value="1"/>
</dbReference>
<evidence type="ECO:0000256" key="2">
    <source>
        <dbReference type="ARBA" id="ARBA00005695"/>
    </source>
</evidence>
<accession>A0A317FF67</accession>
<dbReference type="Pfam" id="PF00496">
    <property type="entry name" value="SBP_bac_5"/>
    <property type="match status" value="1"/>
</dbReference>
<name>A0A317FF67_9PROT</name>
<dbReference type="AlphaFoldDB" id="A0A317FF67"/>
<evidence type="ECO:0000256" key="1">
    <source>
        <dbReference type="ARBA" id="ARBA00004418"/>
    </source>
</evidence>
<proteinExistence type="inferred from homology"/>
<dbReference type="CDD" id="cd08512">
    <property type="entry name" value="PBP2_NikA_DppA_OppA_like_7"/>
    <property type="match status" value="1"/>
</dbReference>
<dbReference type="InterPro" id="IPR030678">
    <property type="entry name" value="Peptide/Ni-bd"/>
</dbReference>
<dbReference type="PIRSF" id="PIRSF002741">
    <property type="entry name" value="MppA"/>
    <property type="match status" value="1"/>
</dbReference>
<dbReference type="SUPFAM" id="SSF53850">
    <property type="entry name" value="Periplasmic binding protein-like II"/>
    <property type="match status" value="1"/>
</dbReference>